<comment type="subcellular location">
    <subcellularLocation>
        <location evidence="2">Cell membrane</location>
        <topology evidence="2">Multi-pass membrane protein</topology>
    </subcellularLocation>
</comment>
<evidence type="ECO:0000256" key="4">
    <source>
        <dbReference type="ARBA" id="ARBA00022448"/>
    </source>
</evidence>
<evidence type="ECO:0000256" key="11">
    <source>
        <dbReference type="ARBA" id="ARBA00023004"/>
    </source>
</evidence>
<keyword evidence="7 14" id="KW-0812">Transmembrane</keyword>
<dbReference type="GO" id="GO:0009055">
    <property type="term" value="F:electron transfer activity"/>
    <property type="evidence" value="ECO:0007669"/>
    <property type="project" value="InterPro"/>
</dbReference>
<keyword evidence="17" id="KW-1185">Reference proteome</keyword>
<keyword evidence="9" id="KW-0249">Electron transport</keyword>
<dbReference type="RefSeq" id="WP_245884211.1">
    <property type="nucleotide sequence ID" value="NZ_LT960614.1"/>
</dbReference>
<dbReference type="PANTHER" id="PTHR30074">
    <property type="entry name" value="FORMATE DEHYDROGENASE, NITRATE-INDUCIBLE, CYTOCHROME B556 FDN SUBUNIT"/>
    <property type="match status" value="1"/>
</dbReference>
<feature type="transmembrane region" description="Helical" evidence="14">
    <location>
        <begin position="113"/>
        <end position="131"/>
    </location>
</feature>
<evidence type="ECO:0000256" key="2">
    <source>
        <dbReference type="ARBA" id="ARBA00004651"/>
    </source>
</evidence>
<evidence type="ECO:0000256" key="8">
    <source>
        <dbReference type="ARBA" id="ARBA00022723"/>
    </source>
</evidence>
<evidence type="ECO:0000256" key="7">
    <source>
        <dbReference type="ARBA" id="ARBA00022692"/>
    </source>
</evidence>
<evidence type="ECO:0000313" key="16">
    <source>
        <dbReference type="EMBL" id="SON55296.1"/>
    </source>
</evidence>
<sequence>MHATAGPDRLPVFRALMWLAAIVVALFLVLPSPSLAQSSVRPPDNAVSTSAPDAVGGNPPGGALGNTSDSDLWRGVKAGMTGNITIPDSKAATLIQAGGEDWRSLRNGSLYDYFGLAIVGTLLLLSLFFALRGRIRVEKGLSGVLIPRFSGLERMAHWLMALSFIILAISGLNISFGRELVMPIIGKDLFGPMSAFLKLSHNYVAFAFMLGLAIAFVTWVIHNVPNRHDIVWLAKAGGLLSKHSHPPAKKFNAGQKLIFWSVMLCGLSLCISGWALLYPFHYTFFSDTFTALKGIGIDIPALTGLPDTPYAPIMEQQLNTIWHAAMAVFLICVILAHIYIGSIGMEGAFDAMGSGEVDLNWAREHHSLWVEEMTSEGTSQRPRPYRGQAAE</sequence>
<feature type="transmembrane region" description="Helical" evidence="14">
    <location>
        <begin position="257"/>
        <end position="277"/>
    </location>
</feature>
<dbReference type="GO" id="GO:0015944">
    <property type="term" value="P:formate oxidation"/>
    <property type="evidence" value="ECO:0007669"/>
    <property type="project" value="TreeGrafter"/>
</dbReference>
<feature type="transmembrane region" description="Helical" evidence="14">
    <location>
        <begin position="158"/>
        <end position="176"/>
    </location>
</feature>
<dbReference type="Pfam" id="PF01292">
    <property type="entry name" value="Ni_hydr_CYTB"/>
    <property type="match status" value="1"/>
</dbReference>
<evidence type="ECO:0000256" key="5">
    <source>
        <dbReference type="ARBA" id="ARBA00022475"/>
    </source>
</evidence>
<dbReference type="GO" id="GO:0046872">
    <property type="term" value="F:metal ion binding"/>
    <property type="evidence" value="ECO:0007669"/>
    <property type="project" value="UniProtKB-KW"/>
</dbReference>
<dbReference type="GO" id="GO:0036397">
    <property type="term" value="F:formate dehydrogenase (quinone) activity"/>
    <property type="evidence" value="ECO:0007669"/>
    <property type="project" value="TreeGrafter"/>
</dbReference>
<evidence type="ECO:0000256" key="13">
    <source>
        <dbReference type="SAM" id="MobiDB-lite"/>
    </source>
</evidence>
<keyword evidence="5" id="KW-1003">Cell membrane</keyword>
<dbReference type="InterPro" id="IPR011577">
    <property type="entry name" value="Cyt_b561_bac/Ni-Hgenase"/>
</dbReference>
<evidence type="ECO:0000256" key="10">
    <source>
        <dbReference type="ARBA" id="ARBA00022989"/>
    </source>
</evidence>
<dbReference type="GO" id="GO:0005886">
    <property type="term" value="C:plasma membrane"/>
    <property type="evidence" value="ECO:0007669"/>
    <property type="project" value="UniProtKB-SubCell"/>
</dbReference>
<dbReference type="AlphaFoldDB" id="A0A2C9D4S8"/>
<evidence type="ECO:0000259" key="15">
    <source>
        <dbReference type="Pfam" id="PF01292"/>
    </source>
</evidence>
<dbReference type="Gene3D" id="1.20.950.20">
    <property type="entry name" value="Transmembrane di-heme cytochromes, Chain C"/>
    <property type="match status" value="1"/>
</dbReference>
<dbReference type="InterPro" id="IPR051817">
    <property type="entry name" value="FDH_cytochrome_b556_subunit"/>
</dbReference>
<dbReference type="InterPro" id="IPR016174">
    <property type="entry name" value="Di-haem_cyt_TM"/>
</dbReference>
<dbReference type="SUPFAM" id="SSF81342">
    <property type="entry name" value="Transmembrane di-heme cytochromes"/>
    <property type="match status" value="1"/>
</dbReference>
<evidence type="ECO:0000256" key="14">
    <source>
        <dbReference type="SAM" id="Phobius"/>
    </source>
</evidence>
<keyword evidence="6" id="KW-0349">Heme</keyword>
<evidence type="ECO:0000256" key="1">
    <source>
        <dbReference type="ARBA" id="ARBA00001971"/>
    </source>
</evidence>
<proteinExistence type="inferred from homology"/>
<dbReference type="EMBL" id="LT960614">
    <property type="protein sequence ID" value="SON55296.1"/>
    <property type="molecule type" value="Genomic_DNA"/>
</dbReference>
<dbReference type="KEGG" id="hdi:HDIA_1755"/>
<feature type="region of interest" description="Disordered" evidence="13">
    <location>
        <begin position="372"/>
        <end position="391"/>
    </location>
</feature>
<evidence type="ECO:0000256" key="3">
    <source>
        <dbReference type="ARBA" id="ARBA00010747"/>
    </source>
</evidence>
<evidence type="ECO:0000256" key="12">
    <source>
        <dbReference type="ARBA" id="ARBA00023136"/>
    </source>
</evidence>
<comment type="cofactor">
    <cofactor evidence="1">
        <name>heme</name>
        <dbReference type="ChEBI" id="CHEBI:30413"/>
    </cofactor>
</comment>
<keyword evidence="11" id="KW-0408">Iron</keyword>
<evidence type="ECO:0000313" key="17">
    <source>
        <dbReference type="Proteomes" id="UP000223606"/>
    </source>
</evidence>
<feature type="transmembrane region" description="Helical" evidence="14">
    <location>
        <begin position="321"/>
        <end position="340"/>
    </location>
</feature>
<feature type="domain" description="Cytochrome b561 bacterial/Ni-hydrogenase" evidence="15">
    <location>
        <begin position="148"/>
        <end position="352"/>
    </location>
</feature>
<protein>
    <submittedName>
        <fullName evidence="16">Formate dehydrogenase-O subunit gamma</fullName>
    </submittedName>
</protein>
<name>A0A2C9D4S8_9HYPH</name>
<keyword evidence="10 14" id="KW-1133">Transmembrane helix</keyword>
<dbReference type="InterPro" id="IPR006471">
    <property type="entry name" value="Formate_DH_gsu"/>
</dbReference>
<organism evidence="16 17">
    <name type="scientific">Hartmannibacter diazotrophicus</name>
    <dbReference type="NCBI Taxonomy" id="1482074"/>
    <lineage>
        <taxon>Bacteria</taxon>
        <taxon>Pseudomonadati</taxon>
        <taxon>Pseudomonadota</taxon>
        <taxon>Alphaproteobacteria</taxon>
        <taxon>Hyphomicrobiales</taxon>
        <taxon>Pleomorphomonadaceae</taxon>
        <taxon>Hartmannibacter</taxon>
    </lineage>
</organism>
<dbReference type="GO" id="GO:0009326">
    <property type="term" value="C:formate dehydrogenase complex"/>
    <property type="evidence" value="ECO:0007669"/>
    <property type="project" value="InterPro"/>
</dbReference>
<dbReference type="GO" id="GO:0022904">
    <property type="term" value="P:respiratory electron transport chain"/>
    <property type="evidence" value="ECO:0007669"/>
    <property type="project" value="InterPro"/>
</dbReference>
<keyword evidence="12 14" id="KW-0472">Membrane</keyword>
<reference evidence="17" key="1">
    <citation type="submission" date="2017-09" db="EMBL/GenBank/DDBJ databases">
        <title>Genome sequence of Nannocystis excedens DSM 71.</title>
        <authorList>
            <person name="Blom J."/>
        </authorList>
    </citation>
    <scope>NUCLEOTIDE SEQUENCE [LARGE SCALE GENOMIC DNA]</scope>
    <source>
        <strain evidence="17">type strain: E19</strain>
    </source>
</reference>
<keyword evidence="4" id="KW-0813">Transport</keyword>
<evidence type="ECO:0000256" key="6">
    <source>
        <dbReference type="ARBA" id="ARBA00022617"/>
    </source>
</evidence>
<dbReference type="GO" id="GO:0008863">
    <property type="term" value="F:formate dehydrogenase (NAD+) activity"/>
    <property type="evidence" value="ECO:0007669"/>
    <property type="project" value="InterPro"/>
</dbReference>
<dbReference type="NCBIfam" id="TIGR01583">
    <property type="entry name" value="formate-DH-gamm"/>
    <property type="match status" value="1"/>
</dbReference>
<feature type="region of interest" description="Disordered" evidence="13">
    <location>
        <begin position="37"/>
        <end position="62"/>
    </location>
</feature>
<dbReference type="Proteomes" id="UP000223606">
    <property type="component" value="Chromosome 1"/>
</dbReference>
<gene>
    <name evidence="16" type="primary">fdoI</name>
    <name evidence="16" type="ORF">HDIA_1755</name>
</gene>
<feature type="transmembrane region" description="Helical" evidence="14">
    <location>
        <begin position="203"/>
        <end position="221"/>
    </location>
</feature>
<dbReference type="PANTHER" id="PTHR30074:SF6">
    <property type="entry name" value="FORMATE DEHYDROGENASE GAMMA SUBUNIT"/>
    <property type="match status" value="1"/>
</dbReference>
<comment type="similarity">
    <text evidence="3">Belongs to the formate dehydrogenase gamma subunit family.</text>
</comment>
<feature type="compositionally biased region" description="Polar residues" evidence="13">
    <location>
        <begin position="37"/>
        <end position="51"/>
    </location>
</feature>
<evidence type="ECO:0000256" key="9">
    <source>
        <dbReference type="ARBA" id="ARBA00022982"/>
    </source>
</evidence>
<accession>A0A2C9D4S8</accession>
<keyword evidence="8" id="KW-0479">Metal-binding</keyword>
<dbReference type="GO" id="GO:0009061">
    <property type="term" value="P:anaerobic respiration"/>
    <property type="evidence" value="ECO:0007669"/>
    <property type="project" value="TreeGrafter"/>
</dbReference>